<evidence type="ECO:0000313" key="2">
    <source>
        <dbReference type="EMBL" id="WDI79224.1"/>
    </source>
</evidence>
<evidence type="ECO:0000256" key="1">
    <source>
        <dbReference type="SAM" id="Phobius"/>
    </source>
</evidence>
<keyword evidence="1" id="KW-1133">Transmembrane helix</keyword>
<keyword evidence="1" id="KW-0472">Membrane</keyword>
<reference evidence="2" key="1">
    <citation type="submission" date="2022-11" db="EMBL/GenBank/DDBJ databases">
        <title>Genomic comparisons reveal selection pressure and functional variation between nutritional endosymbionts of cave-adapted and epigean Hawaiian planthoppers.</title>
        <authorList>
            <person name="Gossett J.M."/>
            <person name="Porter M.L."/>
            <person name="Vasquez Y."/>
            <person name="Bennett G.M."/>
            <person name="Chong R.A."/>
        </authorList>
    </citation>
    <scope>NUCLEOTIDE SEQUENCE</scope>
    <source>
        <strain evidence="2">OPOL2</strain>
    </source>
</reference>
<evidence type="ECO:0000313" key="3">
    <source>
        <dbReference type="Proteomes" id="UP001222373"/>
    </source>
</evidence>
<protein>
    <recommendedName>
        <fullName evidence="4">Iron-sulfur cluster insertion protein ErpA</fullName>
    </recommendedName>
</protein>
<gene>
    <name evidence="2" type="ORF">ONB67_00795</name>
</gene>
<accession>A0AAX3N8C8</accession>
<dbReference type="InterPro" id="IPR035903">
    <property type="entry name" value="HesB-like_dom_sf"/>
</dbReference>
<proteinExistence type="predicted"/>
<dbReference type="Proteomes" id="UP001222373">
    <property type="component" value="Chromosome"/>
</dbReference>
<dbReference type="AlphaFoldDB" id="A0AAX3N8C8"/>
<name>A0AAX3N8C8_9PROT</name>
<keyword evidence="1" id="KW-0812">Transmembrane</keyword>
<dbReference type="Gene3D" id="2.60.300.12">
    <property type="entry name" value="HesB-like domain"/>
    <property type="match status" value="1"/>
</dbReference>
<organism evidence="2 3">
    <name type="scientific">Candidatus Vidania fulgoroideorum</name>
    <dbReference type="NCBI Taxonomy" id="881286"/>
    <lineage>
        <taxon>Bacteria</taxon>
        <taxon>Pseudomonadati</taxon>
        <taxon>Pseudomonadota</taxon>
        <taxon>Betaproteobacteria</taxon>
        <taxon>Candidatus Vidania</taxon>
    </lineage>
</organism>
<dbReference type="EMBL" id="CP110500">
    <property type="protein sequence ID" value="WDI79224.1"/>
    <property type="molecule type" value="Genomic_DNA"/>
</dbReference>
<evidence type="ECO:0008006" key="4">
    <source>
        <dbReference type="Google" id="ProtNLM"/>
    </source>
</evidence>
<sequence>MNYIYISKSDLILLNKLLKKKILFIYISGQGCMGIKYNFYKKKKIIGIKINKSVYTDFLSFFYIFNSKLKILKENFGYRFEIKNNIIKKKCKCGISFKI</sequence>
<feature type="transmembrane region" description="Helical" evidence="1">
    <location>
        <begin position="22"/>
        <end position="40"/>
    </location>
</feature>